<name>A0A6J8C433_MYTCO</name>
<evidence type="ECO:0000313" key="3">
    <source>
        <dbReference type="Proteomes" id="UP000507470"/>
    </source>
</evidence>
<evidence type="ECO:0000256" key="1">
    <source>
        <dbReference type="SAM" id="MobiDB-lite"/>
    </source>
</evidence>
<proteinExistence type="predicted"/>
<dbReference type="AlphaFoldDB" id="A0A6J8C433"/>
<accession>A0A6J8C433</accession>
<reference evidence="2 3" key="1">
    <citation type="submission" date="2020-06" db="EMBL/GenBank/DDBJ databases">
        <authorList>
            <person name="Li R."/>
            <person name="Bekaert M."/>
        </authorList>
    </citation>
    <scope>NUCLEOTIDE SEQUENCE [LARGE SCALE GENOMIC DNA]</scope>
    <source>
        <strain evidence="3">wild</strain>
    </source>
</reference>
<organism evidence="2 3">
    <name type="scientific">Mytilus coruscus</name>
    <name type="common">Sea mussel</name>
    <dbReference type="NCBI Taxonomy" id="42192"/>
    <lineage>
        <taxon>Eukaryota</taxon>
        <taxon>Metazoa</taxon>
        <taxon>Spiralia</taxon>
        <taxon>Lophotrochozoa</taxon>
        <taxon>Mollusca</taxon>
        <taxon>Bivalvia</taxon>
        <taxon>Autobranchia</taxon>
        <taxon>Pteriomorphia</taxon>
        <taxon>Mytilida</taxon>
        <taxon>Mytiloidea</taxon>
        <taxon>Mytilidae</taxon>
        <taxon>Mytilinae</taxon>
        <taxon>Mytilus</taxon>
    </lineage>
</organism>
<dbReference type="InterPro" id="IPR008042">
    <property type="entry name" value="Retrotrans_Pao"/>
</dbReference>
<dbReference type="Proteomes" id="UP000507470">
    <property type="component" value="Unassembled WGS sequence"/>
</dbReference>
<protein>
    <submittedName>
        <fullName evidence="2">Uncharacterized protein</fullName>
    </submittedName>
</protein>
<gene>
    <name evidence="2" type="ORF">MCOR_26055</name>
</gene>
<keyword evidence="3" id="KW-1185">Reference proteome</keyword>
<sequence>MKKNLNFTHRSEAHSRTSSNSSSVAIRKRAKAEAAQAKLEFAMMEADLQKQKAYIEEQEKLQIRRLFTSVSIQDASKAELHKFFDASEQAIAAVATLSSSDGIVRKVCVYIIREGKPVVYIPSIRRTCTISLRVKHFVIDLCYMIDTHDNNEQFGIINDL</sequence>
<dbReference type="Pfam" id="PF05380">
    <property type="entry name" value="Peptidase_A17"/>
    <property type="match status" value="1"/>
</dbReference>
<dbReference type="EMBL" id="CACVKT020004655">
    <property type="protein sequence ID" value="CAC5391013.1"/>
    <property type="molecule type" value="Genomic_DNA"/>
</dbReference>
<evidence type="ECO:0000313" key="2">
    <source>
        <dbReference type="EMBL" id="CAC5391013.1"/>
    </source>
</evidence>
<feature type="region of interest" description="Disordered" evidence="1">
    <location>
        <begin position="1"/>
        <end position="25"/>
    </location>
</feature>